<sequence>MTGSAWLLVGRVSRVIVGPWVRSLSAMAGAHKPLIAVCQMTSTSDKEKNFATCSRLIREAAGRRACMVFLPEAFDYIGGSIEETLSLAESLHGDTIQRYTQLARECGLWLSLGGFHEKGPNWDTDQRISNSHVVVDNTGHIVSVYRKAHLFDVDLQNGVSLRESSSTLPGAELIRPITSPAGKIGLGVCYDLRFPEFSLALAQQGAELLTYPSAFTLTTGLAHWEVLLRARAIETQCYVVAAAQTDRHNEKRTSYGHAMVVDPWGLVIGQCQEGTGICYAEIDIPYMERVRRDMPVWRHRRTDLYGKISFNKPD</sequence>
<reference evidence="8" key="1">
    <citation type="submission" date="2025-08" db="UniProtKB">
        <authorList>
            <consortium name="RefSeq"/>
        </authorList>
    </citation>
    <scope>IDENTIFICATION</scope>
    <source>
        <strain evidence="8">J_2021</strain>
        <tissue evidence="8">Erythrocytes</tissue>
    </source>
</reference>
<dbReference type="InterPro" id="IPR003010">
    <property type="entry name" value="C-N_Hydrolase"/>
</dbReference>
<evidence type="ECO:0000256" key="2">
    <source>
        <dbReference type="ARBA" id="ARBA00022801"/>
    </source>
</evidence>
<keyword evidence="7" id="KW-1185">Reference proteome</keyword>
<keyword evidence="2" id="KW-0378">Hydrolase</keyword>
<evidence type="ECO:0000313" key="7">
    <source>
        <dbReference type="Proteomes" id="UP000186698"/>
    </source>
</evidence>
<comment type="similarity">
    <text evidence="1">Belongs to the carbon-nitrogen hydrolase superfamily. NIT1/NIT2 family.</text>
</comment>
<dbReference type="STRING" id="8355.A0A1L8F521"/>
<evidence type="ECO:0000256" key="1">
    <source>
        <dbReference type="ARBA" id="ARBA00010613"/>
    </source>
</evidence>
<gene>
    <name evidence="8 9" type="primary">nit1.S</name>
    <name evidence="8" type="synonym">nit1</name>
</gene>
<dbReference type="GO" id="GO:0110050">
    <property type="term" value="F:deaminated glutathione amidase activity"/>
    <property type="evidence" value="ECO:0007669"/>
    <property type="project" value="UniProtKB-EC"/>
</dbReference>
<dbReference type="Xenbase" id="XB-GENE-975431">
    <property type="gene designation" value="nit1.S"/>
</dbReference>
<dbReference type="GeneID" id="398178"/>
<evidence type="ECO:0000313" key="8">
    <source>
        <dbReference type="RefSeq" id="XP_018087393.1"/>
    </source>
</evidence>
<dbReference type="FunFam" id="3.60.110.10:FF:000005">
    <property type="entry name" value="nitrilase homolog 1 isoform X1"/>
    <property type="match status" value="1"/>
</dbReference>
<dbReference type="PANTHER" id="PTHR23088">
    <property type="entry name" value="NITRILASE-RELATED"/>
    <property type="match status" value="1"/>
</dbReference>
<accession>A0A1L8F521</accession>
<dbReference type="CDD" id="cd07572">
    <property type="entry name" value="nit"/>
    <property type="match status" value="1"/>
</dbReference>
<dbReference type="Proteomes" id="UP000186698">
    <property type="component" value="Chromosome 8S"/>
</dbReference>
<dbReference type="PROSITE" id="PS50263">
    <property type="entry name" value="CN_HYDROLASE"/>
    <property type="match status" value="1"/>
</dbReference>
<dbReference type="PANTHER" id="PTHR23088:SF27">
    <property type="entry name" value="DEAMINATED GLUTATHIONE AMIDASE"/>
    <property type="match status" value="1"/>
</dbReference>
<dbReference type="AGR" id="Xenbase:XB-GENE-975431"/>
<organism evidence="7 8">
    <name type="scientific">Xenopus laevis</name>
    <name type="common">African clawed frog</name>
    <dbReference type="NCBI Taxonomy" id="8355"/>
    <lineage>
        <taxon>Eukaryota</taxon>
        <taxon>Metazoa</taxon>
        <taxon>Chordata</taxon>
        <taxon>Craniata</taxon>
        <taxon>Vertebrata</taxon>
        <taxon>Euteleostomi</taxon>
        <taxon>Amphibia</taxon>
        <taxon>Batrachia</taxon>
        <taxon>Anura</taxon>
        <taxon>Pipoidea</taxon>
        <taxon>Pipidae</taxon>
        <taxon>Xenopodinae</taxon>
        <taxon>Xenopus</taxon>
        <taxon>Xenopus</taxon>
    </lineage>
</organism>
<dbReference type="PROSITE" id="PS01227">
    <property type="entry name" value="UPF0012"/>
    <property type="match status" value="1"/>
</dbReference>
<dbReference type="EC" id="3.5.1.128" evidence="3"/>
<proteinExistence type="inferred from homology"/>
<dbReference type="InterPro" id="IPR001110">
    <property type="entry name" value="UPF0012_CS"/>
</dbReference>
<dbReference type="InterPro" id="IPR045254">
    <property type="entry name" value="Nit1/2_C-N_Hydrolase"/>
</dbReference>
<feature type="domain" description="CN hydrolase" evidence="6">
    <location>
        <begin position="33"/>
        <end position="284"/>
    </location>
</feature>
<evidence type="ECO:0000259" key="6">
    <source>
        <dbReference type="PROSITE" id="PS50263"/>
    </source>
</evidence>
<dbReference type="InterPro" id="IPR036526">
    <property type="entry name" value="C-N_Hydrolase_sf"/>
</dbReference>
<dbReference type="RefSeq" id="XP_018087393.1">
    <property type="nucleotide sequence ID" value="XM_018231904.2"/>
</dbReference>
<dbReference type="AlphaFoldDB" id="A0A1L8F521"/>
<evidence type="ECO:0000256" key="5">
    <source>
        <dbReference type="ARBA" id="ARBA00080297"/>
    </source>
</evidence>
<dbReference type="CTD" id="398178"/>
<dbReference type="SUPFAM" id="SSF56317">
    <property type="entry name" value="Carbon-nitrogen hydrolase"/>
    <property type="match status" value="1"/>
</dbReference>
<evidence type="ECO:0000256" key="3">
    <source>
        <dbReference type="ARBA" id="ARBA00066912"/>
    </source>
</evidence>
<dbReference type="OrthoDB" id="680339at2759"/>
<evidence type="ECO:0000313" key="9">
    <source>
        <dbReference type="Xenbase" id="XB-GENE-975431"/>
    </source>
</evidence>
<dbReference type="PaxDb" id="8355-A0A1L8F521"/>
<dbReference type="Bgee" id="398178">
    <property type="expression patterns" value="Expressed in testis and 19 other cell types or tissues"/>
</dbReference>
<dbReference type="Gene3D" id="3.60.110.10">
    <property type="entry name" value="Carbon-nitrogen hydrolase"/>
    <property type="match status" value="1"/>
</dbReference>
<name>A0A1L8F521_XENLA</name>
<evidence type="ECO:0000256" key="4">
    <source>
        <dbReference type="ARBA" id="ARBA00074513"/>
    </source>
</evidence>
<protein>
    <recommendedName>
        <fullName evidence="4">Deaminated glutathione amidase</fullName>
        <ecNumber evidence="3">3.5.1.128</ecNumber>
    </recommendedName>
    <alternativeName>
        <fullName evidence="5">Nitrilase homolog 1</fullName>
    </alternativeName>
</protein>
<dbReference type="Pfam" id="PF00795">
    <property type="entry name" value="CN_hydrolase"/>
    <property type="match status" value="1"/>
</dbReference>